<keyword evidence="2" id="KW-1185">Reference proteome</keyword>
<gene>
    <name evidence="1" type="ORF">G5I_14380</name>
</gene>
<evidence type="ECO:0000313" key="1">
    <source>
        <dbReference type="EMBL" id="EGI57580.1"/>
    </source>
</evidence>
<reference evidence="1" key="1">
    <citation type="submission" date="2011-02" db="EMBL/GenBank/DDBJ databases">
        <title>The genome of the leaf-cutting ant Acromyrmex echinatior suggests key adaptations to social evolution and fungus farming.</title>
        <authorList>
            <person name="Nygaard S."/>
            <person name="Zhang G."/>
        </authorList>
    </citation>
    <scope>NUCLEOTIDE SEQUENCE</scope>
</reference>
<name>F4X7K3_ACREC</name>
<evidence type="ECO:0000313" key="2">
    <source>
        <dbReference type="Proteomes" id="UP000007755"/>
    </source>
</evidence>
<proteinExistence type="predicted"/>
<dbReference type="AlphaFoldDB" id="F4X7K3"/>
<dbReference type="EMBL" id="GL888851">
    <property type="protein sequence ID" value="EGI57580.1"/>
    <property type="molecule type" value="Genomic_DNA"/>
</dbReference>
<protein>
    <submittedName>
        <fullName evidence="1">Uncharacterized protein</fullName>
    </submittedName>
</protein>
<dbReference type="InParanoid" id="F4X7K3"/>
<organism evidence="2">
    <name type="scientific">Acromyrmex echinatior</name>
    <name type="common">Panamanian leafcutter ant</name>
    <name type="synonym">Acromyrmex octospinosus echinatior</name>
    <dbReference type="NCBI Taxonomy" id="103372"/>
    <lineage>
        <taxon>Eukaryota</taxon>
        <taxon>Metazoa</taxon>
        <taxon>Ecdysozoa</taxon>
        <taxon>Arthropoda</taxon>
        <taxon>Hexapoda</taxon>
        <taxon>Insecta</taxon>
        <taxon>Pterygota</taxon>
        <taxon>Neoptera</taxon>
        <taxon>Endopterygota</taxon>
        <taxon>Hymenoptera</taxon>
        <taxon>Apocrita</taxon>
        <taxon>Aculeata</taxon>
        <taxon>Formicoidea</taxon>
        <taxon>Formicidae</taxon>
        <taxon>Myrmicinae</taxon>
        <taxon>Acromyrmex</taxon>
    </lineage>
</organism>
<dbReference type="Proteomes" id="UP000007755">
    <property type="component" value="Unassembled WGS sequence"/>
</dbReference>
<accession>F4X7K3</accession>
<sequence>MSNLQDLIRIRYEYPMEGYLMVDNEPQVRLQLRDEVGDGRGVCGGGGGAGACGGVWGDGGSQQYITLQHMAITMVSYQ</sequence>